<keyword evidence="4 7" id="KW-0812">Transmembrane</keyword>
<evidence type="ECO:0000256" key="4">
    <source>
        <dbReference type="ARBA" id="ARBA00022692"/>
    </source>
</evidence>
<feature type="transmembrane region" description="Helical" evidence="7">
    <location>
        <begin position="225"/>
        <end position="243"/>
    </location>
</feature>
<dbReference type="InterPro" id="IPR000515">
    <property type="entry name" value="MetI-like"/>
</dbReference>
<evidence type="ECO:0000256" key="2">
    <source>
        <dbReference type="ARBA" id="ARBA00022448"/>
    </source>
</evidence>
<dbReference type="RefSeq" id="WP_184580516.1">
    <property type="nucleotide sequence ID" value="NZ_JACHJT010000001.1"/>
</dbReference>
<reference evidence="9 10" key="1">
    <citation type="submission" date="2020-08" db="EMBL/GenBank/DDBJ databases">
        <title>Sequencing the genomes of 1000 actinobacteria strains.</title>
        <authorList>
            <person name="Klenk H.-P."/>
        </authorList>
    </citation>
    <scope>NUCLEOTIDE SEQUENCE [LARGE SCALE GENOMIC DNA]</scope>
    <source>
        <strain evidence="9 10">DSM 102030</strain>
    </source>
</reference>
<dbReference type="InterPro" id="IPR035906">
    <property type="entry name" value="MetI-like_sf"/>
</dbReference>
<proteinExistence type="inferred from homology"/>
<accession>A0A7W7RIX9</accession>
<dbReference type="Proteomes" id="UP000523007">
    <property type="component" value="Unassembled WGS sequence"/>
</dbReference>
<gene>
    <name evidence="9" type="ORF">F4561_003659</name>
</gene>
<protein>
    <submittedName>
        <fullName evidence="9">ABC-type nitrate/sulfonate/bicarbonate transport system permease component</fullName>
    </submittedName>
</protein>
<keyword evidence="3" id="KW-1003">Cell membrane</keyword>
<keyword evidence="10" id="KW-1185">Reference proteome</keyword>
<evidence type="ECO:0000256" key="1">
    <source>
        <dbReference type="ARBA" id="ARBA00004651"/>
    </source>
</evidence>
<dbReference type="SUPFAM" id="SSF161098">
    <property type="entry name" value="MetI-like"/>
    <property type="match status" value="1"/>
</dbReference>
<comment type="caution">
    <text evidence="9">The sequence shown here is derived from an EMBL/GenBank/DDBJ whole genome shotgun (WGS) entry which is preliminary data.</text>
</comment>
<dbReference type="GO" id="GO:0055085">
    <property type="term" value="P:transmembrane transport"/>
    <property type="evidence" value="ECO:0007669"/>
    <property type="project" value="InterPro"/>
</dbReference>
<feature type="transmembrane region" description="Helical" evidence="7">
    <location>
        <begin position="128"/>
        <end position="147"/>
    </location>
</feature>
<evidence type="ECO:0000313" key="9">
    <source>
        <dbReference type="EMBL" id="MBB4932839.1"/>
    </source>
</evidence>
<dbReference type="CDD" id="cd06261">
    <property type="entry name" value="TM_PBP2"/>
    <property type="match status" value="1"/>
</dbReference>
<keyword evidence="6 7" id="KW-0472">Membrane</keyword>
<comment type="similarity">
    <text evidence="7">Belongs to the binding-protein-dependent transport system permease family.</text>
</comment>
<name>A0A7W7RIX9_9ACTN</name>
<comment type="subcellular location">
    <subcellularLocation>
        <location evidence="1 7">Cell membrane</location>
        <topology evidence="1 7">Multi-pass membrane protein</topology>
    </subcellularLocation>
</comment>
<feature type="transmembrane region" description="Helical" evidence="7">
    <location>
        <begin position="102"/>
        <end position="122"/>
    </location>
</feature>
<evidence type="ECO:0000256" key="5">
    <source>
        <dbReference type="ARBA" id="ARBA00022989"/>
    </source>
</evidence>
<organism evidence="9 10">
    <name type="scientific">Lipingzhangella halophila</name>
    <dbReference type="NCBI Taxonomy" id="1783352"/>
    <lineage>
        <taxon>Bacteria</taxon>
        <taxon>Bacillati</taxon>
        <taxon>Actinomycetota</taxon>
        <taxon>Actinomycetes</taxon>
        <taxon>Streptosporangiales</taxon>
        <taxon>Nocardiopsidaceae</taxon>
        <taxon>Lipingzhangella</taxon>
    </lineage>
</organism>
<evidence type="ECO:0000256" key="7">
    <source>
        <dbReference type="RuleBase" id="RU363032"/>
    </source>
</evidence>
<dbReference type="AlphaFoldDB" id="A0A7W7RIX9"/>
<dbReference type="Pfam" id="PF00528">
    <property type="entry name" value="BPD_transp_1"/>
    <property type="match status" value="1"/>
</dbReference>
<feature type="domain" description="ABC transmembrane type-1" evidence="8">
    <location>
        <begin position="62"/>
        <end position="246"/>
    </location>
</feature>
<dbReference type="PANTHER" id="PTHR30151">
    <property type="entry name" value="ALKANE SULFONATE ABC TRANSPORTER-RELATED, MEMBRANE SUBUNIT"/>
    <property type="match status" value="1"/>
</dbReference>
<evidence type="ECO:0000259" key="8">
    <source>
        <dbReference type="PROSITE" id="PS50928"/>
    </source>
</evidence>
<dbReference type="PROSITE" id="PS50928">
    <property type="entry name" value="ABC_TM1"/>
    <property type="match status" value="1"/>
</dbReference>
<sequence length="266" mass="28779">MPSDRALQVLRRVALRAWLPVLVVAVWWVATWDSDSLYFPSLQHIVEVFARDWLGARIGSDLLPSLGKLLTGFALSAVLGVGLGLLLGMAPMARAAVGPIVLFLRSVPGPVLVPFGILVIGIGPSMNVFIIVMGAVWPTLLNTIDGVRSLDEQLRDMARSYRLTRAQRIRSVILPSAGPQIFAGLRVSLQLSIILVVVSEMVASTNGIGYYVLLSQQTFQVPETWAGTLLLGALGYLASLAFVQVERRVLAWQIGMHATTGKELNG</sequence>
<dbReference type="EMBL" id="JACHJT010000001">
    <property type="protein sequence ID" value="MBB4932839.1"/>
    <property type="molecule type" value="Genomic_DNA"/>
</dbReference>
<feature type="transmembrane region" description="Helical" evidence="7">
    <location>
        <begin position="191"/>
        <end position="213"/>
    </location>
</feature>
<keyword evidence="2 7" id="KW-0813">Transport</keyword>
<dbReference type="Gene3D" id="1.10.3720.10">
    <property type="entry name" value="MetI-like"/>
    <property type="match status" value="1"/>
</dbReference>
<dbReference type="GO" id="GO:0005886">
    <property type="term" value="C:plasma membrane"/>
    <property type="evidence" value="ECO:0007669"/>
    <property type="project" value="UniProtKB-SubCell"/>
</dbReference>
<evidence type="ECO:0000256" key="3">
    <source>
        <dbReference type="ARBA" id="ARBA00022475"/>
    </source>
</evidence>
<feature type="transmembrane region" description="Helical" evidence="7">
    <location>
        <begin position="12"/>
        <end position="30"/>
    </location>
</feature>
<evidence type="ECO:0000313" key="10">
    <source>
        <dbReference type="Proteomes" id="UP000523007"/>
    </source>
</evidence>
<feature type="transmembrane region" description="Helical" evidence="7">
    <location>
        <begin position="69"/>
        <end position="90"/>
    </location>
</feature>
<keyword evidence="5 7" id="KW-1133">Transmembrane helix</keyword>
<dbReference type="PANTHER" id="PTHR30151:SF16">
    <property type="entry name" value="ABC TRANSPORTER PERMEASE PROTEIN"/>
    <property type="match status" value="1"/>
</dbReference>
<evidence type="ECO:0000256" key="6">
    <source>
        <dbReference type="ARBA" id="ARBA00023136"/>
    </source>
</evidence>